<keyword evidence="4 5" id="KW-0670">Pyruvate</keyword>
<feature type="binding site" evidence="5">
    <location>
        <position position="78"/>
    </location>
    <ligand>
        <name>substrate</name>
    </ligand>
</feature>
<comment type="pathway">
    <text evidence="5">Cofactor biosynthesis; ubiquinone biosynthesis.</text>
</comment>
<dbReference type="GO" id="GO:0005829">
    <property type="term" value="C:cytosol"/>
    <property type="evidence" value="ECO:0007669"/>
    <property type="project" value="TreeGrafter"/>
</dbReference>
<dbReference type="Proteomes" id="UP000198638">
    <property type="component" value="Unassembled WGS sequence"/>
</dbReference>
<evidence type="ECO:0000256" key="4">
    <source>
        <dbReference type="ARBA" id="ARBA00023317"/>
    </source>
</evidence>
<keyword evidence="2 5" id="KW-0831">Ubiquinone biosynthesis</keyword>
<keyword evidence="8" id="KW-1185">Reference proteome</keyword>
<evidence type="ECO:0000256" key="5">
    <source>
        <dbReference type="HAMAP-Rule" id="MF_01632"/>
    </source>
</evidence>
<dbReference type="SUPFAM" id="SSF64288">
    <property type="entry name" value="Chorismate lyase-like"/>
    <property type="match status" value="1"/>
</dbReference>
<feature type="compositionally biased region" description="Basic and acidic residues" evidence="6">
    <location>
        <begin position="207"/>
        <end position="219"/>
    </location>
</feature>
<proteinExistence type="inferred from homology"/>
<dbReference type="GO" id="GO:0008813">
    <property type="term" value="F:chorismate lyase activity"/>
    <property type="evidence" value="ECO:0007669"/>
    <property type="project" value="UniProtKB-UniRule"/>
</dbReference>
<dbReference type="GO" id="GO:0042866">
    <property type="term" value="P:pyruvate biosynthetic process"/>
    <property type="evidence" value="ECO:0007669"/>
    <property type="project" value="UniProtKB-UniRule"/>
</dbReference>
<protein>
    <recommendedName>
        <fullName evidence="5">Probable chorismate pyruvate-lyase</fullName>
        <shortName evidence="5">CL</shortName>
        <shortName evidence="5">CPL</shortName>
        <ecNumber evidence="5">4.1.3.40</ecNumber>
    </recommendedName>
</protein>
<comment type="function">
    <text evidence="5">Removes the pyruvyl group from chorismate, with concomitant aromatization of the ring, to provide 4-hydroxybenzoate (4HB) for the ubiquinone pathway.</text>
</comment>
<dbReference type="Pfam" id="PF04345">
    <property type="entry name" value="Chor_lyase"/>
    <property type="match status" value="1"/>
</dbReference>
<evidence type="ECO:0000256" key="1">
    <source>
        <dbReference type="ARBA" id="ARBA00022490"/>
    </source>
</evidence>
<evidence type="ECO:0000256" key="2">
    <source>
        <dbReference type="ARBA" id="ARBA00022688"/>
    </source>
</evidence>
<evidence type="ECO:0000256" key="6">
    <source>
        <dbReference type="SAM" id="MobiDB-lite"/>
    </source>
</evidence>
<dbReference type="Gene3D" id="3.40.1410.10">
    <property type="entry name" value="Chorismate lyase-like"/>
    <property type="match status" value="1"/>
</dbReference>
<dbReference type="EMBL" id="FNRQ01000002">
    <property type="protein sequence ID" value="SEA55910.1"/>
    <property type="molecule type" value="Genomic_DNA"/>
</dbReference>
<dbReference type="InterPro" id="IPR007440">
    <property type="entry name" value="Chorismate--pyruvate_lyase"/>
</dbReference>
<keyword evidence="1 5" id="KW-0963">Cytoplasm</keyword>
<comment type="subcellular location">
    <subcellularLocation>
        <location evidence="5">Cytoplasm</location>
    </subcellularLocation>
</comment>
<dbReference type="EC" id="4.1.3.40" evidence="5"/>
<comment type="similarity">
    <text evidence="5">Belongs to the UbiC family.</text>
</comment>
<keyword evidence="3 5" id="KW-0456">Lyase</keyword>
<feature type="binding site" evidence="5">
    <location>
        <position position="176"/>
    </location>
    <ligand>
        <name>substrate</name>
    </ligand>
</feature>
<reference evidence="8" key="1">
    <citation type="submission" date="2016-10" db="EMBL/GenBank/DDBJ databases">
        <authorList>
            <person name="Varghese N."/>
            <person name="Submissions S."/>
        </authorList>
    </citation>
    <scope>NUCLEOTIDE SEQUENCE [LARGE SCALE GENOMIC DNA]</scope>
    <source>
        <strain evidence="8">LMG 24000</strain>
    </source>
</reference>
<dbReference type="PANTHER" id="PTHR38683">
    <property type="entry name" value="CHORISMATE PYRUVATE-LYASE"/>
    <property type="match status" value="1"/>
</dbReference>
<dbReference type="UniPathway" id="UPA00232"/>
<dbReference type="PANTHER" id="PTHR38683:SF1">
    <property type="entry name" value="CHORISMATE PYRUVATE-LYASE"/>
    <property type="match status" value="1"/>
</dbReference>
<dbReference type="InterPro" id="IPR028978">
    <property type="entry name" value="Chorismate_lyase_/UTRA_dom_sf"/>
</dbReference>
<dbReference type="AlphaFoldDB" id="A0A1H4C6G6"/>
<sequence length="243" mass="27030">MWRMSIRFDAADAHWRVAPMPGFSPDQKDWLTRGGSLTAHLATLGVVTIRVTREMVARAWDDECAALCVTSRAPVWVREVVLSIDGTPFVAAHSIAPLAASVGVWQSMRRLRNRPLAELLYSDGSVARSALVSRRLNARHPLYRLASREIEAAVPHGLVARRSVFERHGAPLMVTECMLPALWAHLASRTRTHDARESGYDAPGRVYPREHGRPLDHTTSRAHSAYGAHSTQPLERAPRKASR</sequence>
<comment type="catalytic activity">
    <reaction evidence="5">
        <text>chorismate = 4-hydroxybenzoate + pyruvate</text>
        <dbReference type="Rhea" id="RHEA:16505"/>
        <dbReference type="ChEBI" id="CHEBI:15361"/>
        <dbReference type="ChEBI" id="CHEBI:17879"/>
        <dbReference type="ChEBI" id="CHEBI:29748"/>
        <dbReference type="EC" id="4.1.3.40"/>
    </reaction>
</comment>
<accession>A0A1H4C6G6</accession>
<name>A0A1H4C6G6_9BURK</name>
<evidence type="ECO:0000313" key="7">
    <source>
        <dbReference type="EMBL" id="SEA55910.1"/>
    </source>
</evidence>
<evidence type="ECO:0000313" key="8">
    <source>
        <dbReference type="Proteomes" id="UP000198638"/>
    </source>
</evidence>
<evidence type="ECO:0000256" key="3">
    <source>
        <dbReference type="ARBA" id="ARBA00023239"/>
    </source>
</evidence>
<feature type="region of interest" description="Disordered" evidence="6">
    <location>
        <begin position="193"/>
        <end position="243"/>
    </location>
</feature>
<dbReference type="STRING" id="83784.SAMN05192564_102138"/>
<comment type="caution">
    <text evidence="5">Lacks conserved residue(s) required for the propagation of feature annotation.</text>
</comment>
<feature type="binding site" evidence="5">
    <location>
        <position position="116"/>
    </location>
    <ligand>
        <name>substrate</name>
    </ligand>
</feature>
<organism evidence="7 8">
    <name type="scientific">Paraburkholderia sartisoli</name>
    <dbReference type="NCBI Taxonomy" id="83784"/>
    <lineage>
        <taxon>Bacteria</taxon>
        <taxon>Pseudomonadati</taxon>
        <taxon>Pseudomonadota</taxon>
        <taxon>Betaproteobacteria</taxon>
        <taxon>Burkholderiales</taxon>
        <taxon>Burkholderiaceae</taxon>
        <taxon>Paraburkholderia</taxon>
    </lineage>
</organism>
<dbReference type="GO" id="GO:0006744">
    <property type="term" value="P:ubiquinone biosynthetic process"/>
    <property type="evidence" value="ECO:0007669"/>
    <property type="project" value="UniProtKB-UniRule"/>
</dbReference>
<gene>
    <name evidence="5" type="primary">ubiC</name>
    <name evidence="7" type="ORF">SAMN05192564_102138</name>
</gene>
<dbReference type="HAMAP" id="MF_01632">
    <property type="entry name" value="UbiC"/>
    <property type="match status" value="1"/>
</dbReference>